<feature type="transmembrane region" description="Helical" evidence="8">
    <location>
        <begin position="368"/>
        <end position="387"/>
    </location>
</feature>
<reference evidence="10" key="2">
    <citation type="submission" date="2015-02" db="EMBL/GenBank/DDBJ databases">
        <title>Complete Genome Sequence of Pelosinus fermentans JBW45.</title>
        <authorList>
            <person name="De Leon K.B."/>
            <person name="Utturkar S.M."/>
            <person name="Camilleri L.B."/>
            <person name="Arkin A.P."/>
            <person name="Fields M.W."/>
            <person name="Brown S.D."/>
            <person name="Wall J.D."/>
        </authorList>
    </citation>
    <scope>NUCLEOTIDE SEQUENCE [LARGE SCALE GENOMIC DNA]</scope>
    <source>
        <strain evidence="10">JBW45</strain>
    </source>
</reference>
<accession>I9NVW8</accession>
<dbReference type="PROSITE" id="PS50283">
    <property type="entry name" value="NA_SOLUT_SYMP_3"/>
    <property type="match status" value="1"/>
</dbReference>
<evidence type="ECO:0000313" key="9">
    <source>
        <dbReference type="EMBL" id="AJQ28147.1"/>
    </source>
</evidence>
<reference evidence="9 10" key="1">
    <citation type="journal article" date="2015" name="Genome Announc.">
        <title>Complete Genome Sequence of Pelosinus fermentans JBW45, a Member of a Remarkably Competitive Group of Negativicutes in the Firmicutes Phylum.</title>
        <authorList>
            <person name="De Leon K.B."/>
            <person name="Utturkar S.M."/>
            <person name="Camilleri L.B."/>
            <person name="Elias D.A."/>
            <person name="Arkin A.P."/>
            <person name="Fields M.W."/>
            <person name="Brown S.D."/>
            <person name="Wall J.D."/>
        </authorList>
    </citation>
    <scope>NUCLEOTIDE SEQUENCE [LARGE SCALE GENOMIC DNA]</scope>
    <source>
        <strain evidence="9 10">JBW45</strain>
    </source>
</reference>
<dbReference type="PANTHER" id="PTHR48086">
    <property type="entry name" value="SODIUM/PROLINE SYMPORTER-RELATED"/>
    <property type="match status" value="1"/>
</dbReference>
<evidence type="ECO:0000313" key="10">
    <source>
        <dbReference type="Proteomes" id="UP000005361"/>
    </source>
</evidence>
<feature type="transmembrane region" description="Helical" evidence="8">
    <location>
        <begin position="443"/>
        <end position="467"/>
    </location>
</feature>
<dbReference type="STRING" id="1192197.JBW_02803"/>
<dbReference type="GO" id="GO:0022857">
    <property type="term" value="F:transmembrane transporter activity"/>
    <property type="evidence" value="ECO:0007669"/>
    <property type="project" value="InterPro"/>
</dbReference>
<sequence>MNPYLIAIIVYACILVAVGFIATKGVKGASDFFVAGRKLGPALLFTTLIAPNIGAGSTVGVAGVGYKFGISAWWWIASSAVGSVILAFIVGPAIWRVAKEYNLYTLGDYLDYRYNRNFRGFISLMMAIGTLAIFAGQLMGIAWILTAVAGTGKTVGILVGSIVVILYFGAGGLLAATFVNSIQIVVKFVGFLLAVPFALHYIGGWEGLTALIGQNIADANKAEAYMSFDGIGITMIIGYFLMLTPSFFISPGLIGKVYGARDVATVRIGTALNALVQFAFAIVPVILGMCAFAAFPNLSQSELALPIVMKEFMPFWASAFALAAIFSAEVSAADAVLYMITTSFTKDLYKTFIKPETSDEELLKMSRIVTVAAGILGISIALLLPNIITALSIFYSLMSVSLTAPLLFGLFSRRPSTKAAFICAIAGVLTTVVLQFGNGGKGIGILNAQSTGIVLTIIIMVFMMVVFPAKKKSIIDK</sequence>
<evidence type="ECO:0000256" key="2">
    <source>
        <dbReference type="ARBA" id="ARBA00006434"/>
    </source>
</evidence>
<dbReference type="InterPro" id="IPR001734">
    <property type="entry name" value="Na/solute_symporter"/>
</dbReference>
<keyword evidence="3" id="KW-0813">Transport</keyword>
<gene>
    <name evidence="9" type="ORF">JBW_02803</name>
</gene>
<dbReference type="Proteomes" id="UP000005361">
    <property type="component" value="Chromosome"/>
</dbReference>
<organism evidence="9 10">
    <name type="scientific">Pelosinus fermentans JBW45</name>
    <dbReference type="NCBI Taxonomy" id="1192197"/>
    <lineage>
        <taxon>Bacteria</taxon>
        <taxon>Bacillati</taxon>
        <taxon>Bacillota</taxon>
        <taxon>Negativicutes</taxon>
        <taxon>Selenomonadales</taxon>
        <taxon>Sporomusaceae</taxon>
        <taxon>Pelosinus</taxon>
    </lineage>
</organism>
<protein>
    <submittedName>
        <fullName evidence="9">Na+/solute symporter</fullName>
    </submittedName>
</protein>
<keyword evidence="6 8" id="KW-0472">Membrane</keyword>
<evidence type="ECO:0000256" key="6">
    <source>
        <dbReference type="ARBA" id="ARBA00023136"/>
    </source>
</evidence>
<feature type="transmembrane region" description="Helical" evidence="8">
    <location>
        <begin position="231"/>
        <end position="254"/>
    </location>
</feature>
<dbReference type="InterPro" id="IPR038377">
    <property type="entry name" value="Na/Glc_symporter_sf"/>
</dbReference>
<dbReference type="HOGENOM" id="CLU_018808_15_3_9"/>
<dbReference type="Pfam" id="PF00474">
    <property type="entry name" value="SSF"/>
    <property type="match status" value="1"/>
</dbReference>
<feature type="transmembrane region" description="Helical" evidence="8">
    <location>
        <begin position="315"/>
        <end position="340"/>
    </location>
</feature>
<name>I9NVW8_9FIRM</name>
<dbReference type="EMBL" id="CP010978">
    <property type="protein sequence ID" value="AJQ28147.1"/>
    <property type="molecule type" value="Genomic_DNA"/>
</dbReference>
<feature type="transmembrane region" description="Helical" evidence="8">
    <location>
        <begin position="121"/>
        <end position="145"/>
    </location>
</feature>
<feature type="transmembrane region" description="Helical" evidence="8">
    <location>
        <begin position="6"/>
        <end position="23"/>
    </location>
</feature>
<keyword evidence="5 8" id="KW-1133">Transmembrane helix</keyword>
<feature type="transmembrane region" description="Helical" evidence="8">
    <location>
        <begin position="275"/>
        <end position="295"/>
    </location>
</feature>
<dbReference type="PANTHER" id="PTHR48086:SF7">
    <property type="entry name" value="SODIUM-SOLUTE SYMPORTER-RELATED"/>
    <property type="match status" value="1"/>
</dbReference>
<dbReference type="InterPro" id="IPR050277">
    <property type="entry name" value="Sodium:Solute_Symporter"/>
</dbReference>
<keyword evidence="4 8" id="KW-0812">Transmembrane</keyword>
<evidence type="ECO:0000256" key="5">
    <source>
        <dbReference type="ARBA" id="ARBA00022989"/>
    </source>
</evidence>
<dbReference type="AlphaFoldDB" id="I9NVW8"/>
<evidence type="ECO:0000256" key="4">
    <source>
        <dbReference type="ARBA" id="ARBA00022692"/>
    </source>
</evidence>
<dbReference type="Gene3D" id="1.20.1730.10">
    <property type="entry name" value="Sodium/glucose cotransporter"/>
    <property type="match status" value="1"/>
</dbReference>
<dbReference type="GO" id="GO:0005886">
    <property type="term" value="C:plasma membrane"/>
    <property type="evidence" value="ECO:0007669"/>
    <property type="project" value="TreeGrafter"/>
</dbReference>
<dbReference type="CDD" id="cd10322">
    <property type="entry name" value="SLC5sbd"/>
    <property type="match status" value="1"/>
</dbReference>
<feature type="transmembrane region" description="Helical" evidence="8">
    <location>
        <begin position="72"/>
        <end position="95"/>
    </location>
</feature>
<feature type="transmembrane region" description="Helical" evidence="8">
    <location>
        <begin position="157"/>
        <end position="177"/>
    </location>
</feature>
<feature type="transmembrane region" description="Helical" evidence="8">
    <location>
        <begin position="393"/>
        <end position="412"/>
    </location>
</feature>
<evidence type="ECO:0000256" key="8">
    <source>
        <dbReference type="SAM" id="Phobius"/>
    </source>
</evidence>
<evidence type="ECO:0000256" key="3">
    <source>
        <dbReference type="ARBA" id="ARBA00022448"/>
    </source>
</evidence>
<comment type="subcellular location">
    <subcellularLocation>
        <location evidence="1">Membrane</location>
        <topology evidence="1">Multi-pass membrane protein</topology>
    </subcellularLocation>
</comment>
<evidence type="ECO:0000256" key="1">
    <source>
        <dbReference type="ARBA" id="ARBA00004141"/>
    </source>
</evidence>
<proteinExistence type="inferred from homology"/>
<feature type="transmembrane region" description="Helical" evidence="8">
    <location>
        <begin position="184"/>
        <end position="202"/>
    </location>
</feature>
<dbReference type="KEGG" id="pft:JBW_02803"/>
<dbReference type="OrthoDB" id="9810181at2"/>
<comment type="similarity">
    <text evidence="2 7">Belongs to the sodium:solute symporter (SSF) (TC 2.A.21) family.</text>
</comment>
<dbReference type="RefSeq" id="WP_007953841.1">
    <property type="nucleotide sequence ID" value="NZ_CP010978.1"/>
</dbReference>
<feature type="transmembrane region" description="Helical" evidence="8">
    <location>
        <begin position="419"/>
        <end position="437"/>
    </location>
</feature>
<feature type="transmembrane region" description="Helical" evidence="8">
    <location>
        <begin position="43"/>
        <end position="66"/>
    </location>
</feature>
<evidence type="ECO:0000256" key="7">
    <source>
        <dbReference type="RuleBase" id="RU362091"/>
    </source>
</evidence>